<feature type="domain" description="M23ase beta-sheet core" evidence="2">
    <location>
        <begin position="116"/>
        <end position="213"/>
    </location>
</feature>
<evidence type="ECO:0000256" key="1">
    <source>
        <dbReference type="SAM" id="Phobius"/>
    </source>
</evidence>
<keyword evidence="1" id="KW-0472">Membrane</keyword>
<dbReference type="SUPFAM" id="SSF51261">
    <property type="entry name" value="Duplicated hybrid motif"/>
    <property type="match status" value="1"/>
</dbReference>
<dbReference type="Pfam" id="PF01551">
    <property type="entry name" value="Peptidase_M23"/>
    <property type="match status" value="1"/>
</dbReference>
<keyword evidence="4" id="KW-1185">Reference proteome</keyword>
<dbReference type="Proteomes" id="UP001549104">
    <property type="component" value="Unassembled WGS sequence"/>
</dbReference>
<sequence length="219" mass="24093">MREEKPKAPSQKNKSAKTKSWFWPVVYSGIAIVFVGMIWGYNAFMKDDAPGFADVAGKDPKDGLTVETNAVKEMPKYPFPEALIDDVAILQDYYDVDAEEAMRESAMLVFDQQYVMNTGVTISVQGKPFEVVASLSGTVEDVVLDPFKGDEIILSHADGLKTIYRSVSGILVKKGEEVDQGQALGTAAENDWNSTVGIHINFEVQKDGVVVNPRSYLAF</sequence>
<protein>
    <submittedName>
        <fullName evidence="3">Stage II sporulation protein Q</fullName>
    </submittedName>
</protein>
<keyword evidence="1" id="KW-1133">Transmembrane helix</keyword>
<proteinExistence type="predicted"/>
<dbReference type="RefSeq" id="WP_067213098.1">
    <property type="nucleotide sequence ID" value="NZ_CP014616.1"/>
</dbReference>
<dbReference type="Gene3D" id="2.70.70.10">
    <property type="entry name" value="Glucose Permease (Domain IIA)"/>
    <property type="match status" value="1"/>
</dbReference>
<evidence type="ECO:0000259" key="2">
    <source>
        <dbReference type="Pfam" id="PF01551"/>
    </source>
</evidence>
<evidence type="ECO:0000313" key="4">
    <source>
        <dbReference type="Proteomes" id="UP001549104"/>
    </source>
</evidence>
<dbReference type="PANTHER" id="PTHR21666:SF291">
    <property type="entry name" value="STAGE II SPORULATION PROTEIN Q"/>
    <property type="match status" value="1"/>
</dbReference>
<organism evidence="3 4">
    <name type="scientific">Sporosarcina psychrophila</name>
    <name type="common">Bacillus psychrophilus</name>
    <dbReference type="NCBI Taxonomy" id="1476"/>
    <lineage>
        <taxon>Bacteria</taxon>
        <taxon>Bacillati</taxon>
        <taxon>Bacillota</taxon>
        <taxon>Bacilli</taxon>
        <taxon>Bacillales</taxon>
        <taxon>Caryophanaceae</taxon>
        <taxon>Sporosarcina</taxon>
    </lineage>
</organism>
<reference evidence="3 4" key="1">
    <citation type="submission" date="2024-06" db="EMBL/GenBank/DDBJ databases">
        <title>Sorghum-associated microbial communities from plants grown in Nebraska, USA.</title>
        <authorList>
            <person name="Schachtman D."/>
        </authorList>
    </citation>
    <scope>NUCLEOTIDE SEQUENCE [LARGE SCALE GENOMIC DNA]</scope>
    <source>
        <strain evidence="3 4">1288</strain>
    </source>
</reference>
<evidence type="ECO:0000313" key="3">
    <source>
        <dbReference type="EMBL" id="MET3655345.1"/>
    </source>
</evidence>
<name>A0ABV2K401_SPOPS</name>
<dbReference type="PANTHER" id="PTHR21666">
    <property type="entry name" value="PEPTIDASE-RELATED"/>
    <property type="match status" value="1"/>
</dbReference>
<dbReference type="InterPro" id="IPR016047">
    <property type="entry name" value="M23ase_b-sheet_dom"/>
</dbReference>
<gene>
    <name evidence="3" type="ORF">ABIC55_000429</name>
</gene>
<keyword evidence="1" id="KW-0812">Transmembrane</keyword>
<dbReference type="EMBL" id="JBEPME010000001">
    <property type="protein sequence ID" value="MET3655345.1"/>
    <property type="molecule type" value="Genomic_DNA"/>
</dbReference>
<comment type="caution">
    <text evidence="3">The sequence shown here is derived from an EMBL/GenBank/DDBJ whole genome shotgun (WGS) entry which is preliminary data.</text>
</comment>
<dbReference type="InterPro" id="IPR050570">
    <property type="entry name" value="Cell_wall_metabolism_enzyme"/>
</dbReference>
<dbReference type="CDD" id="cd12797">
    <property type="entry name" value="M23_peptidase"/>
    <property type="match status" value="1"/>
</dbReference>
<feature type="transmembrane region" description="Helical" evidence="1">
    <location>
        <begin position="21"/>
        <end position="41"/>
    </location>
</feature>
<accession>A0ABV2K401</accession>
<dbReference type="InterPro" id="IPR011055">
    <property type="entry name" value="Dup_hybrid_motif"/>
</dbReference>